<gene>
    <name evidence="1" type="ORF">BV25DRAFT_1843417</name>
</gene>
<proteinExistence type="predicted"/>
<name>A0ACB8SF00_9AGAM</name>
<accession>A0ACB8SF00</accession>
<dbReference type="Proteomes" id="UP000814140">
    <property type="component" value="Unassembled WGS sequence"/>
</dbReference>
<sequence length="181" mass="20317">MSTFVHARGAELTHPSHARRVTLNTLRQATRPYLPNRTRPLPATLPPPYPRDLPITSTQIPGPAVLSRQCQSSSLNGRREARTLLNRLKAPEQRILHIRGRRNTAAAQMVLFGLLPLRYRPASSSLNGFSILSTEHRDTATVTGDILCLRRYSAMELGPFTDKSVRENVVSFQARVIRTEE</sequence>
<keyword evidence="2" id="KW-1185">Reference proteome</keyword>
<feature type="non-terminal residue" evidence="1">
    <location>
        <position position="181"/>
    </location>
</feature>
<evidence type="ECO:0000313" key="1">
    <source>
        <dbReference type="EMBL" id="KAI0054777.1"/>
    </source>
</evidence>
<organism evidence="1 2">
    <name type="scientific">Artomyces pyxidatus</name>
    <dbReference type="NCBI Taxonomy" id="48021"/>
    <lineage>
        <taxon>Eukaryota</taxon>
        <taxon>Fungi</taxon>
        <taxon>Dikarya</taxon>
        <taxon>Basidiomycota</taxon>
        <taxon>Agaricomycotina</taxon>
        <taxon>Agaricomycetes</taxon>
        <taxon>Russulales</taxon>
        <taxon>Auriscalpiaceae</taxon>
        <taxon>Artomyces</taxon>
    </lineage>
</organism>
<evidence type="ECO:0000313" key="2">
    <source>
        <dbReference type="Proteomes" id="UP000814140"/>
    </source>
</evidence>
<reference evidence="1" key="2">
    <citation type="journal article" date="2022" name="New Phytol.">
        <title>Evolutionary transition to the ectomycorrhizal habit in the genomes of a hyperdiverse lineage of mushroom-forming fungi.</title>
        <authorList>
            <person name="Looney B."/>
            <person name="Miyauchi S."/>
            <person name="Morin E."/>
            <person name="Drula E."/>
            <person name="Courty P.E."/>
            <person name="Kohler A."/>
            <person name="Kuo A."/>
            <person name="LaButti K."/>
            <person name="Pangilinan J."/>
            <person name="Lipzen A."/>
            <person name="Riley R."/>
            <person name="Andreopoulos W."/>
            <person name="He G."/>
            <person name="Johnson J."/>
            <person name="Nolan M."/>
            <person name="Tritt A."/>
            <person name="Barry K.W."/>
            <person name="Grigoriev I.V."/>
            <person name="Nagy L.G."/>
            <person name="Hibbett D."/>
            <person name="Henrissat B."/>
            <person name="Matheny P.B."/>
            <person name="Labbe J."/>
            <person name="Martin F.M."/>
        </authorList>
    </citation>
    <scope>NUCLEOTIDE SEQUENCE</scope>
    <source>
        <strain evidence="1">HHB10654</strain>
    </source>
</reference>
<protein>
    <submittedName>
        <fullName evidence="1">Uncharacterized protein</fullName>
    </submittedName>
</protein>
<dbReference type="EMBL" id="MU277348">
    <property type="protein sequence ID" value="KAI0054777.1"/>
    <property type="molecule type" value="Genomic_DNA"/>
</dbReference>
<comment type="caution">
    <text evidence="1">The sequence shown here is derived from an EMBL/GenBank/DDBJ whole genome shotgun (WGS) entry which is preliminary data.</text>
</comment>
<reference evidence="1" key="1">
    <citation type="submission" date="2021-03" db="EMBL/GenBank/DDBJ databases">
        <authorList>
            <consortium name="DOE Joint Genome Institute"/>
            <person name="Ahrendt S."/>
            <person name="Looney B.P."/>
            <person name="Miyauchi S."/>
            <person name="Morin E."/>
            <person name="Drula E."/>
            <person name="Courty P.E."/>
            <person name="Chicoki N."/>
            <person name="Fauchery L."/>
            <person name="Kohler A."/>
            <person name="Kuo A."/>
            <person name="Labutti K."/>
            <person name="Pangilinan J."/>
            <person name="Lipzen A."/>
            <person name="Riley R."/>
            <person name="Andreopoulos W."/>
            <person name="He G."/>
            <person name="Johnson J."/>
            <person name="Barry K.W."/>
            <person name="Grigoriev I.V."/>
            <person name="Nagy L."/>
            <person name="Hibbett D."/>
            <person name="Henrissat B."/>
            <person name="Matheny P.B."/>
            <person name="Labbe J."/>
            <person name="Martin F."/>
        </authorList>
    </citation>
    <scope>NUCLEOTIDE SEQUENCE</scope>
    <source>
        <strain evidence="1">HHB10654</strain>
    </source>
</reference>